<feature type="region of interest" description="Disordered" evidence="1">
    <location>
        <begin position="299"/>
        <end position="348"/>
    </location>
</feature>
<sequence>MSTFSSSRLALAGSPPPLSGPPMVSTVAASGLLARDRRSLSSDCDARTGAGASSATKNSSARTRRISYLRTCDAINSLYEGIDFYTSIIHEQRMVVPAAPCMVVPAAPRLAPVTLQGTCAMPCLLCFTPLTLRPKLQKKYMDDVQSRIRSSFGIWQHCLQDPRGATCICAEIKCMTWLAPGHTAMSTHQSFVPPSTAHQLNHANLNELKFWARKINEASMQLSGTKPIKSLSVRKEALAQALADHLGIDLSAPMAADLPLDATDVKPDVSNIDRNIQQAQYDLMLSAYQAWNNREPYSFSSKDTSASALEDEDARQAVQASNEAPPSAATTQIALPAPHPSSIQQSSSTISRALSMEISTVNKVTGLLEAIQHGTSGELDALEEKKKMKGAESYNHIKNALARHRRVFQIFKDDFNSDLDCFTSFFKGYNMQRTSRGGYHSKQDDGLLSLNEVADHMNRLCLKTIDKEKAKVPQDQWDGTWEGKNRFEIMEAIWKDLIKKEREDEKYLEDGIFSEKKWKQAFPRDHWYYIGKELVRKQK</sequence>
<feature type="region of interest" description="Disordered" evidence="1">
    <location>
        <begin position="1"/>
        <end position="22"/>
    </location>
</feature>
<proteinExistence type="predicted"/>
<dbReference type="Proteomes" id="UP000757232">
    <property type="component" value="Unassembled WGS sequence"/>
</dbReference>
<evidence type="ECO:0000256" key="1">
    <source>
        <dbReference type="SAM" id="MobiDB-lite"/>
    </source>
</evidence>
<feature type="compositionally biased region" description="Polar residues" evidence="1">
    <location>
        <begin position="318"/>
        <end position="333"/>
    </location>
</feature>
<evidence type="ECO:0000313" key="2">
    <source>
        <dbReference type="EMBL" id="OCB88336.1"/>
    </source>
</evidence>
<feature type="compositionally biased region" description="Low complexity" evidence="1">
    <location>
        <begin position="1"/>
        <end position="13"/>
    </location>
</feature>
<dbReference type="EMBL" id="LNZH02000180">
    <property type="protein sequence ID" value="OCB88336.1"/>
    <property type="molecule type" value="Genomic_DNA"/>
</dbReference>
<dbReference type="AlphaFoldDB" id="A0A9Q5N937"/>
<reference evidence="2" key="1">
    <citation type="submission" date="2016-06" db="EMBL/GenBank/DDBJ databases">
        <title>Draft Genome sequence of the fungus Inonotus baumii.</title>
        <authorList>
            <person name="Zhu H."/>
            <person name="Lin W."/>
        </authorList>
    </citation>
    <scope>NUCLEOTIDE SEQUENCE</scope>
    <source>
        <strain evidence="2">821</strain>
    </source>
</reference>
<keyword evidence="3" id="KW-1185">Reference proteome</keyword>
<organism evidence="2 3">
    <name type="scientific">Sanghuangporus baumii</name>
    <name type="common">Phellinus baumii</name>
    <dbReference type="NCBI Taxonomy" id="108892"/>
    <lineage>
        <taxon>Eukaryota</taxon>
        <taxon>Fungi</taxon>
        <taxon>Dikarya</taxon>
        <taxon>Basidiomycota</taxon>
        <taxon>Agaricomycotina</taxon>
        <taxon>Agaricomycetes</taxon>
        <taxon>Hymenochaetales</taxon>
        <taxon>Hymenochaetaceae</taxon>
        <taxon>Sanghuangporus</taxon>
    </lineage>
</organism>
<comment type="caution">
    <text evidence="2">The sequence shown here is derived from an EMBL/GenBank/DDBJ whole genome shotgun (WGS) entry which is preliminary data.</text>
</comment>
<gene>
    <name evidence="2" type="ORF">A7U60_g4538</name>
</gene>
<protein>
    <submittedName>
        <fullName evidence="2">Uncharacterized protein</fullName>
    </submittedName>
</protein>
<evidence type="ECO:0000313" key="3">
    <source>
        <dbReference type="Proteomes" id="UP000757232"/>
    </source>
</evidence>
<dbReference type="OrthoDB" id="3270058at2759"/>
<accession>A0A9Q5N937</accession>
<name>A0A9Q5N937_SANBA</name>